<protein>
    <recommendedName>
        <fullName evidence="7">Inositol-1-monophosphatase</fullName>
        <ecNumber evidence="7">3.1.3.25</ecNumber>
    </recommendedName>
</protein>
<evidence type="ECO:0000256" key="2">
    <source>
        <dbReference type="ARBA" id="ARBA00001946"/>
    </source>
</evidence>
<evidence type="ECO:0000313" key="8">
    <source>
        <dbReference type="EMBL" id="QPC85161.1"/>
    </source>
</evidence>
<dbReference type="InterPro" id="IPR000760">
    <property type="entry name" value="Inositol_monophosphatase-like"/>
</dbReference>
<keyword evidence="9" id="KW-1185">Reference proteome</keyword>
<feature type="binding site" evidence="6">
    <location>
        <position position="68"/>
    </location>
    <ligand>
        <name>Mg(2+)</name>
        <dbReference type="ChEBI" id="CHEBI:18420"/>
        <label>1</label>
        <note>catalytic</note>
    </ligand>
</feature>
<dbReference type="GO" id="GO:0007165">
    <property type="term" value="P:signal transduction"/>
    <property type="evidence" value="ECO:0007669"/>
    <property type="project" value="TreeGrafter"/>
</dbReference>
<evidence type="ECO:0000256" key="1">
    <source>
        <dbReference type="ARBA" id="ARBA00001033"/>
    </source>
</evidence>
<evidence type="ECO:0000313" key="9">
    <source>
        <dbReference type="Proteomes" id="UP000594468"/>
    </source>
</evidence>
<dbReference type="Proteomes" id="UP000594468">
    <property type="component" value="Chromosome"/>
</dbReference>
<dbReference type="FunFam" id="3.40.190.80:FF:000020">
    <property type="entry name" value="Fructose-1,6-bisphosphatase/inositol-1-monophosphatase"/>
    <property type="match status" value="1"/>
</dbReference>
<feature type="binding site" evidence="6">
    <location>
        <position position="216"/>
    </location>
    <ligand>
        <name>Mg(2+)</name>
        <dbReference type="ChEBI" id="CHEBI:18420"/>
        <label>1</label>
        <note>catalytic</note>
    </ligand>
</feature>
<dbReference type="EMBL" id="CP062983">
    <property type="protein sequence ID" value="QPC85161.1"/>
    <property type="molecule type" value="Genomic_DNA"/>
</dbReference>
<dbReference type="GO" id="GO:0006020">
    <property type="term" value="P:inositol metabolic process"/>
    <property type="evidence" value="ECO:0007669"/>
    <property type="project" value="TreeGrafter"/>
</dbReference>
<dbReference type="GO" id="GO:0046872">
    <property type="term" value="F:metal ion binding"/>
    <property type="evidence" value="ECO:0007669"/>
    <property type="project" value="UniProtKB-KW"/>
</dbReference>
<organism evidence="8 9">
    <name type="scientific">Phototrophicus methaneseepsis</name>
    <dbReference type="NCBI Taxonomy" id="2710758"/>
    <lineage>
        <taxon>Bacteria</taxon>
        <taxon>Bacillati</taxon>
        <taxon>Chloroflexota</taxon>
        <taxon>Candidatus Thermofontia</taxon>
        <taxon>Phototrophicales</taxon>
        <taxon>Phototrophicaceae</taxon>
        <taxon>Phototrophicus</taxon>
    </lineage>
</organism>
<reference evidence="8 9" key="1">
    <citation type="submission" date="2020-02" db="EMBL/GenBank/DDBJ databases">
        <authorList>
            <person name="Zheng R.K."/>
            <person name="Sun C.M."/>
        </authorList>
    </citation>
    <scope>NUCLEOTIDE SEQUENCE [LARGE SCALE GENOMIC DNA]</scope>
    <source>
        <strain evidence="9">rifampicinis</strain>
    </source>
</reference>
<comment type="cofactor">
    <cofactor evidence="2 6 7">
        <name>Mg(2+)</name>
        <dbReference type="ChEBI" id="CHEBI:18420"/>
    </cofactor>
</comment>
<evidence type="ECO:0000256" key="3">
    <source>
        <dbReference type="ARBA" id="ARBA00022723"/>
    </source>
</evidence>
<gene>
    <name evidence="8" type="ORF">G4Y79_09035</name>
</gene>
<feature type="binding site" evidence="6">
    <location>
        <position position="89"/>
    </location>
    <ligand>
        <name>Mg(2+)</name>
        <dbReference type="ChEBI" id="CHEBI:18420"/>
        <label>1</label>
        <note>catalytic</note>
    </ligand>
</feature>
<dbReference type="PRINTS" id="PR00377">
    <property type="entry name" value="IMPHPHTASES"/>
</dbReference>
<comment type="similarity">
    <text evidence="7">Belongs to the inositol monophosphatase superfamily.</text>
</comment>
<dbReference type="Gene3D" id="3.40.190.80">
    <property type="match status" value="1"/>
</dbReference>
<dbReference type="PANTHER" id="PTHR20854">
    <property type="entry name" value="INOSITOL MONOPHOSPHATASE"/>
    <property type="match status" value="1"/>
</dbReference>
<evidence type="ECO:0000256" key="6">
    <source>
        <dbReference type="PIRSR" id="PIRSR600760-2"/>
    </source>
</evidence>
<dbReference type="PANTHER" id="PTHR20854:SF4">
    <property type="entry name" value="INOSITOL-1-MONOPHOSPHATASE-RELATED"/>
    <property type="match status" value="1"/>
</dbReference>
<keyword evidence="4 7" id="KW-0378">Hydrolase</keyword>
<keyword evidence="3 6" id="KW-0479">Metal-binding</keyword>
<dbReference type="Pfam" id="PF00459">
    <property type="entry name" value="Inositol_P"/>
    <property type="match status" value="1"/>
</dbReference>
<dbReference type="InterPro" id="IPR033942">
    <property type="entry name" value="IMPase"/>
</dbReference>
<comment type="catalytic activity">
    <reaction evidence="1 7">
        <text>a myo-inositol phosphate + H2O = myo-inositol + phosphate</text>
        <dbReference type="Rhea" id="RHEA:24056"/>
        <dbReference type="ChEBI" id="CHEBI:15377"/>
        <dbReference type="ChEBI" id="CHEBI:17268"/>
        <dbReference type="ChEBI" id="CHEBI:43474"/>
        <dbReference type="ChEBI" id="CHEBI:84139"/>
        <dbReference type="EC" id="3.1.3.25"/>
    </reaction>
</comment>
<sequence>MDYKEAKDAAIDIAKDAGKLLMAYTQKTLAYNEKSSTIDIVTEADQAAEVLIVERLKALFPEHHIQGEEGGHQGAASEGADYTWHVDPIDGTTNYAHGIPYFCTSIALATSACEPVVGVIYAPIADELYVAVKGEGATRNSEPIHVSDRTHLGQCVVVSGFPYDRQTNPDNNIAEWTAFAPKVRGLRRMGSAAMDLAYVASGRTDGYWERGLKTYDALAGVLLVQEAGGIVSDYAGQPKPQDRAEGRYLASNGHIHQQMVDILMSARQK</sequence>
<dbReference type="InterPro" id="IPR020583">
    <property type="entry name" value="Inositol_monoP_metal-BS"/>
</dbReference>
<evidence type="ECO:0000256" key="5">
    <source>
        <dbReference type="ARBA" id="ARBA00022842"/>
    </source>
</evidence>
<dbReference type="AlphaFoldDB" id="A0A7S8EDV9"/>
<proteinExistence type="inferred from homology"/>
<accession>A0A7S8EDV9</accession>
<dbReference type="GO" id="GO:0008934">
    <property type="term" value="F:inositol monophosphate 1-phosphatase activity"/>
    <property type="evidence" value="ECO:0007669"/>
    <property type="project" value="InterPro"/>
</dbReference>
<feature type="binding site" evidence="6">
    <location>
        <position position="90"/>
    </location>
    <ligand>
        <name>Mg(2+)</name>
        <dbReference type="ChEBI" id="CHEBI:18420"/>
        <label>2</label>
    </ligand>
</feature>
<keyword evidence="5 6" id="KW-0460">Magnesium</keyword>
<dbReference type="Gene3D" id="3.30.540.10">
    <property type="entry name" value="Fructose-1,6-Bisphosphatase, subunit A, domain 1"/>
    <property type="match status" value="1"/>
</dbReference>
<dbReference type="FunFam" id="3.30.540.10:FF:000003">
    <property type="entry name" value="Inositol-1-monophosphatase"/>
    <property type="match status" value="1"/>
</dbReference>
<evidence type="ECO:0000256" key="4">
    <source>
        <dbReference type="ARBA" id="ARBA00022801"/>
    </source>
</evidence>
<dbReference type="CDD" id="cd01639">
    <property type="entry name" value="IMPase"/>
    <property type="match status" value="1"/>
</dbReference>
<dbReference type="PRINTS" id="PR01959">
    <property type="entry name" value="SBIMPHPHTASE"/>
</dbReference>
<name>A0A7S8EDV9_9CHLR</name>
<feature type="binding site" evidence="6">
    <location>
        <position position="87"/>
    </location>
    <ligand>
        <name>Mg(2+)</name>
        <dbReference type="ChEBI" id="CHEBI:18420"/>
        <label>1</label>
        <note>catalytic</note>
    </ligand>
</feature>
<evidence type="ECO:0000256" key="7">
    <source>
        <dbReference type="RuleBase" id="RU364068"/>
    </source>
</evidence>
<dbReference type="EC" id="3.1.3.25" evidence="7"/>
<dbReference type="InterPro" id="IPR022337">
    <property type="entry name" value="Inositol_monophosphatase_SuhB"/>
</dbReference>
<dbReference type="KEGG" id="pmet:G4Y79_09035"/>
<dbReference type="SUPFAM" id="SSF56655">
    <property type="entry name" value="Carbohydrate phosphatase"/>
    <property type="match status" value="1"/>
</dbReference>
<dbReference type="PROSITE" id="PS00629">
    <property type="entry name" value="IMP_1"/>
    <property type="match status" value="1"/>
</dbReference>